<feature type="compositionally biased region" description="Acidic residues" evidence="1">
    <location>
        <begin position="1"/>
        <end position="21"/>
    </location>
</feature>
<comment type="caution">
    <text evidence="2">The sequence shown here is derived from an EMBL/GenBank/DDBJ whole genome shotgun (WGS) entry which is preliminary data.</text>
</comment>
<evidence type="ECO:0000313" key="3">
    <source>
        <dbReference type="Proteomes" id="UP000184267"/>
    </source>
</evidence>
<dbReference type="Proteomes" id="UP000184267">
    <property type="component" value="Unassembled WGS sequence"/>
</dbReference>
<dbReference type="AlphaFoldDB" id="A0A1M2V1Y1"/>
<feature type="region of interest" description="Disordered" evidence="1">
    <location>
        <begin position="67"/>
        <end position="86"/>
    </location>
</feature>
<reference evidence="2 3" key="1">
    <citation type="submission" date="2016-10" db="EMBL/GenBank/DDBJ databases">
        <title>Genome sequence of the basidiomycete white-rot fungus Trametes pubescens.</title>
        <authorList>
            <person name="Makela M.R."/>
            <person name="Granchi Z."/>
            <person name="Peng M."/>
            <person name="De Vries R.P."/>
            <person name="Grigoriev I."/>
            <person name="Riley R."/>
            <person name="Hilden K."/>
        </authorList>
    </citation>
    <scope>NUCLEOTIDE SEQUENCE [LARGE SCALE GENOMIC DNA]</scope>
    <source>
        <strain evidence="2 3">FBCC735</strain>
    </source>
</reference>
<accession>A0A1M2V1Y1</accession>
<keyword evidence="3" id="KW-1185">Reference proteome</keyword>
<feature type="compositionally biased region" description="Basic and acidic residues" evidence="1">
    <location>
        <begin position="67"/>
        <end position="79"/>
    </location>
</feature>
<sequence>MADEEASDIVDEAGQESDEDPWGGSRYDSEDVLMSSGEESDSSEVECAYGMQLALEDDNVQFHAGRMEHSATVRRKEDTAESIQPR</sequence>
<dbReference type="EMBL" id="MNAD01001731">
    <property type="protein sequence ID" value="OJT01586.1"/>
    <property type="molecule type" value="Genomic_DNA"/>
</dbReference>
<gene>
    <name evidence="2" type="ORF">TRAPUB_7982</name>
</gene>
<name>A0A1M2V1Y1_TRAPU</name>
<proteinExistence type="predicted"/>
<evidence type="ECO:0000313" key="2">
    <source>
        <dbReference type="EMBL" id="OJT01586.1"/>
    </source>
</evidence>
<organism evidence="2 3">
    <name type="scientific">Trametes pubescens</name>
    <name type="common">White-rot fungus</name>
    <dbReference type="NCBI Taxonomy" id="154538"/>
    <lineage>
        <taxon>Eukaryota</taxon>
        <taxon>Fungi</taxon>
        <taxon>Dikarya</taxon>
        <taxon>Basidiomycota</taxon>
        <taxon>Agaricomycotina</taxon>
        <taxon>Agaricomycetes</taxon>
        <taxon>Polyporales</taxon>
        <taxon>Polyporaceae</taxon>
        <taxon>Trametes</taxon>
    </lineage>
</organism>
<protein>
    <submittedName>
        <fullName evidence="2">Uncharacterized protein</fullName>
    </submittedName>
</protein>
<feature type="region of interest" description="Disordered" evidence="1">
    <location>
        <begin position="1"/>
        <end position="44"/>
    </location>
</feature>
<evidence type="ECO:0000256" key="1">
    <source>
        <dbReference type="SAM" id="MobiDB-lite"/>
    </source>
</evidence>